<gene>
    <name evidence="3" type="ORF">IAA70_06635</name>
</gene>
<protein>
    <submittedName>
        <fullName evidence="3">Uncharacterized protein</fullName>
    </submittedName>
</protein>
<accession>A0A9D1D735</accession>
<feature type="region of interest" description="Disordered" evidence="1">
    <location>
        <begin position="80"/>
        <end position="107"/>
    </location>
</feature>
<reference evidence="3" key="1">
    <citation type="submission" date="2020-10" db="EMBL/GenBank/DDBJ databases">
        <authorList>
            <person name="Gilroy R."/>
        </authorList>
    </citation>
    <scope>NUCLEOTIDE SEQUENCE</scope>
    <source>
        <strain evidence="3">ChiHjej9B8-7071</strain>
    </source>
</reference>
<dbReference type="Gene3D" id="1.20.5.340">
    <property type="match status" value="1"/>
</dbReference>
<dbReference type="AlphaFoldDB" id="A0A9D1D735"/>
<evidence type="ECO:0000256" key="2">
    <source>
        <dbReference type="SAM" id="Phobius"/>
    </source>
</evidence>
<proteinExistence type="predicted"/>
<evidence type="ECO:0000313" key="4">
    <source>
        <dbReference type="Proteomes" id="UP000824258"/>
    </source>
</evidence>
<comment type="caution">
    <text evidence="3">The sequence shown here is derived from an EMBL/GenBank/DDBJ whole genome shotgun (WGS) entry which is preliminary data.</text>
</comment>
<name>A0A9D1D735_9FIRM</name>
<organism evidence="3 4">
    <name type="scientific">Candidatus Avoscillospira stercoripullorum</name>
    <dbReference type="NCBI Taxonomy" id="2840709"/>
    <lineage>
        <taxon>Bacteria</taxon>
        <taxon>Bacillati</taxon>
        <taxon>Bacillota</taxon>
        <taxon>Clostridia</taxon>
        <taxon>Eubacteriales</taxon>
        <taxon>Oscillospiraceae</taxon>
        <taxon>Oscillospiraceae incertae sedis</taxon>
        <taxon>Candidatus Avoscillospira</taxon>
    </lineage>
</organism>
<reference evidence="3" key="2">
    <citation type="journal article" date="2021" name="PeerJ">
        <title>Extensive microbial diversity within the chicken gut microbiome revealed by metagenomics and culture.</title>
        <authorList>
            <person name="Gilroy R."/>
            <person name="Ravi A."/>
            <person name="Getino M."/>
            <person name="Pursley I."/>
            <person name="Horton D.L."/>
            <person name="Alikhan N.F."/>
            <person name="Baker D."/>
            <person name="Gharbi K."/>
            <person name="Hall N."/>
            <person name="Watson M."/>
            <person name="Adriaenssens E.M."/>
            <person name="Foster-Nyarko E."/>
            <person name="Jarju S."/>
            <person name="Secka A."/>
            <person name="Antonio M."/>
            <person name="Oren A."/>
            <person name="Chaudhuri R.R."/>
            <person name="La Ragione R."/>
            <person name="Hildebrand F."/>
            <person name="Pallen M.J."/>
        </authorList>
    </citation>
    <scope>NUCLEOTIDE SEQUENCE</scope>
    <source>
        <strain evidence="3">ChiHjej9B8-7071</strain>
    </source>
</reference>
<keyword evidence="2" id="KW-0812">Transmembrane</keyword>
<dbReference type="EMBL" id="DVGD01000214">
    <property type="protein sequence ID" value="HIR10061.1"/>
    <property type="molecule type" value="Genomic_DNA"/>
</dbReference>
<sequence>MDEQNKTPVDDGRKNALLRYIAILFAVAFLFVLLSLVMQMRDSRATISELNAASASALKNAETLQDDNRQLQEENAALKEEVESLQDQLEDAEASSDGAWEQKVAEAKQEGQSIREAYENLLTLMREGTAGQEGNVAISKALESLELLQDYLGTQGQKEYQSLIEGEE</sequence>
<keyword evidence="2" id="KW-0472">Membrane</keyword>
<feature type="transmembrane region" description="Helical" evidence="2">
    <location>
        <begin position="20"/>
        <end position="38"/>
    </location>
</feature>
<evidence type="ECO:0000256" key="1">
    <source>
        <dbReference type="SAM" id="MobiDB-lite"/>
    </source>
</evidence>
<keyword evidence="2" id="KW-1133">Transmembrane helix</keyword>
<dbReference type="Proteomes" id="UP000824258">
    <property type="component" value="Unassembled WGS sequence"/>
</dbReference>
<evidence type="ECO:0000313" key="3">
    <source>
        <dbReference type="EMBL" id="HIR10061.1"/>
    </source>
</evidence>